<comment type="caution">
    <text evidence="1">The sequence shown here is derived from an EMBL/GenBank/DDBJ whole genome shotgun (WGS) entry which is preliminary data.</text>
</comment>
<accession>A0A329RT96</accession>
<dbReference type="STRING" id="29920.A0A329RT96"/>
<evidence type="ECO:0000313" key="2">
    <source>
        <dbReference type="Proteomes" id="UP000251314"/>
    </source>
</evidence>
<protein>
    <recommendedName>
        <fullName evidence="3">Reverse transcriptase domain-containing protein</fullName>
    </recommendedName>
</protein>
<dbReference type="Proteomes" id="UP000251314">
    <property type="component" value="Unassembled WGS sequence"/>
</dbReference>
<sequence length="488" mass="55408">MTKFQRRAHLSLLYKSGDRAIPGNYRPLTLVNHDASWVQRSCSGAWELYFCQSFTKTKVALSQDGPSVIGFFGFKTCKGFARPSTPTRAWVLLDFAKAFDCVLCPALDMVLQHFGFGATFREWVKSFYNETSMLNFLRACFSAKCIPLDDLSLPHLLLAFDDDFTRLLSSLDKAEQFLELVREYADAAGLRLNVTRTCIMTFSHHVSSLKLSELRDRSDFKVLTPWEMVKLLGILQGATITPEQRFNDVIKKVVLIQSIILPLIWYTASITNTPQATLKVLDVIIRIFVNTHDANAVKAIPGMFDKDWIYTSVSDGGLGLIPPKLFIHATHLKCLRDGIAATVSTSAEPRWMAPVLALFSVVFEPLGEGFDILRTCLAWHYELEEFRASDATLEQHPLHVWKSKDPSQWCKPRYGLMELGFNRLQDYVDFNGTYATADLLRMLLDDDDFARLSSMTRLVNDTMRRINLIIPRDSPYNGPYRPSKIESA</sequence>
<dbReference type="OrthoDB" id="121889at2759"/>
<evidence type="ECO:0008006" key="3">
    <source>
        <dbReference type="Google" id="ProtNLM"/>
    </source>
</evidence>
<dbReference type="EMBL" id="MJFZ01000527">
    <property type="protein sequence ID" value="RAW27913.1"/>
    <property type="molecule type" value="Genomic_DNA"/>
</dbReference>
<dbReference type="AlphaFoldDB" id="A0A329RT96"/>
<name>A0A329RT96_9STRA</name>
<dbReference type="VEuPathDB" id="FungiDB:PC110_g15690"/>
<proteinExistence type="predicted"/>
<evidence type="ECO:0000313" key="1">
    <source>
        <dbReference type="EMBL" id="RAW27913.1"/>
    </source>
</evidence>
<keyword evidence="2" id="KW-1185">Reference proteome</keyword>
<reference evidence="1 2" key="1">
    <citation type="submission" date="2018-01" db="EMBL/GenBank/DDBJ databases">
        <title>Draft genome of the strawberry crown rot pathogen Phytophthora cactorum.</title>
        <authorList>
            <person name="Armitage A.D."/>
            <person name="Lysoe E."/>
            <person name="Nellist C.F."/>
            <person name="Harrison R.J."/>
            <person name="Brurberg M.B."/>
        </authorList>
    </citation>
    <scope>NUCLEOTIDE SEQUENCE [LARGE SCALE GENOMIC DNA]</scope>
    <source>
        <strain evidence="1 2">10300</strain>
    </source>
</reference>
<organism evidence="1 2">
    <name type="scientific">Phytophthora cactorum</name>
    <dbReference type="NCBI Taxonomy" id="29920"/>
    <lineage>
        <taxon>Eukaryota</taxon>
        <taxon>Sar</taxon>
        <taxon>Stramenopiles</taxon>
        <taxon>Oomycota</taxon>
        <taxon>Peronosporomycetes</taxon>
        <taxon>Peronosporales</taxon>
        <taxon>Peronosporaceae</taxon>
        <taxon>Phytophthora</taxon>
    </lineage>
</organism>
<gene>
    <name evidence="1" type="ORF">PC110_g15690</name>
</gene>